<evidence type="ECO:0000256" key="5">
    <source>
        <dbReference type="ARBA" id="ARBA00023136"/>
    </source>
</evidence>
<organism evidence="9 10">
    <name type="scientific">Pisum sativum</name>
    <name type="common">Garden pea</name>
    <name type="synonym">Lathyrus oleraceus</name>
    <dbReference type="NCBI Taxonomy" id="3888"/>
    <lineage>
        <taxon>Eukaryota</taxon>
        <taxon>Viridiplantae</taxon>
        <taxon>Streptophyta</taxon>
        <taxon>Embryophyta</taxon>
        <taxon>Tracheophyta</taxon>
        <taxon>Spermatophyta</taxon>
        <taxon>Magnoliopsida</taxon>
        <taxon>eudicotyledons</taxon>
        <taxon>Gunneridae</taxon>
        <taxon>Pentapetalae</taxon>
        <taxon>rosids</taxon>
        <taxon>fabids</taxon>
        <taxon>Fabales</taxon>
        <taxon>Fabaceae</taxon>
        <taxon>Papilionoideae</taxon>
        <taxon>50 kb inversion clade</taxon>
        <taxon>NPAAA clade</taxon>
        <taxon>Hologalegina</taxon>
        <taxon>IRL clade</taxon>
        <taxon>Fabeae</taxon>
        <taxon>Lathyrus</taxon>
    </lineage>
</organism>
<accession>A0A9D5BQI7</accession>
<feature type="region of interest" description="Disordered" evidence="8">
    <location>
        <begin position="1"/>
        <end position="65"/>
    </location>
</feature>
<evidence type="ECO:0000256" key="8">
    <source>
        <dbReference type="SAM" id="MobiDB-lite"/>
    </source>
</evidence>
<feature type="transmembrane region" description="Helical" evidence="7">
    <location>
        <begin position="259"/>
        <end position="282"/>
    </location>
</feature>
<dbReference type="Gramene" id="Psat01G0551000-T1">
    <property type="protein sequence ID" value="KAI5448109.1"/>
    <property type="gene ID" value="KIW84_015510"/>
</dbReference>
<dbReference type="InterPro" id="IPR007273">
    <property type="entry name" value="SCAMP"/>
</dbReference>
<evidence type="ECO:0000256" key="4">
    <source>
        <dbReference type="ARBA" id="ARBA00022989"/>
    </source>
</evidence>
<comment type="function">
    <text evidence="1 7">Probably involved in membrane trafficking.</text>
</comment>
<comment type="similarity">
    <text evidence="2 7">Belongs to the SCAMP family.</text>
</comment>
<keyword evidence="3 7" id="KW-0812">Transmembrane</keyword>
<proteinExistence type="inferred from homology"/>
<dbReference type="AlphaFoldDB" id="A0A9D5BQI7"/>
<sequence length="312" mass="34986">MAGRYDPNPFDEEQVNPFSNPRSAASATNSRPAPLNPDRADYNYGFGPTVDIPLDTSTDGKKKERDLQAKEAELRKREQEVRRKEEAIARAGIVIEEKNWPPFFPIIHHDIANEIPIHLRTLQYVAFFSLLGKLSDPVFFLWGRLLVEQSPLSMMVDDRLYDAGLVLCLTWNVVSVTAAWIKGEGVKIWFLAIIYFIAGVPGAYALWTDSAIKFGWFFMFYLLHIGFCILAAVAPPIVFKGKSLTGILSAIDVVGDYTLVGIFYFIGFGFFCLETLISIWVIQQVYMHFRGGGKTAEMKREAALGAMGAALR</sequence>
<dbReference type="GO" id="GO:0032588">
    <property type="term" value="C:trans-Golgi network membrane"/>
    <property type="evidence" value="ECO:0007669"/>
    <property type="project" value="TreeGrafter"/>
</dbReference>
<name>A0A9D5BQI7_PEA</name>
<feature type="transmembrane region" description="Helical" evidence="7">
    <location>
        <begin position="187"/>
        <end position="207"/>
    </location>
</feature>
<evidence type="ECO:0000256" key="7">
    <source>
        <dbReference type="RuleBase" id="RU363122"/>
    </source>
</evidence>
<keyword evidence="7" id="KW-0813">Transport</keyword>
<feature type="compositionally biased region" description="Polar residues" evidence="8">
    <location>
        <begin position="16"/>
        <end position="31"/>
    </location>
</feature>
<dbReference type="GO" id="GO:0030658">
    <property type="term" value="C:transport vesicle membrane"/>
    <property type="evidence" value="ECO:0007669"/>
    <property type="project" value="UniProtKB-SubCell"/>
</dbReference>
<feature type="transmembrane region" description="Helical" evidence="7">
    <location>
        <begin position="159"/>
        <end position="181"/>
    </location>
</feature>
<dbReference type="Pfam" id="PF04144">
    <property type="entry name" value="SCAMP"/>
    <property type="match status" value="1"/>
</dbReference>
<protein>
    <recommendedName>
        <fullName evidence="7">Secretory carrier-associated membrane protein</fullName>
        <shortName evidence="7">Secretory carrier membrane protein</shortName>
    </recommendedName>
</protein>
<feature type="transmembrane region" description="Helical" evidence="7">
    <location>
        <begin position="214"/>
        <end position="239"/>
    </location>
</feature>
<evidence type="ECO:0000256" key="1">
    <source>
        <dbReference type="ARBA" id="ARBA00004003"/>
    </source>
</evidence>
<evidence type="ECO:0000256" key="2">
    <source>
        <dbReference type="ARBA" id="ARBA00010482"/>
    </source>
</evidence>
<keyword evidence="6 7" id="KW-0968">Cytoplasmic vesicle</keyword>
<dbReference type="PANTHER" id="PTHR10687:SF58">
    <property type="entry name" value="SECRETORY CARRIER-ASSOCIATED MEMBRANE PROTEIN"/>
    <property type="match status" value="1"/>
</dbReference>
<dbReference type="GO" id="GO:0015031">
    <property type="term" value="P:protein transport"/>
    <property type="evidence" value="ECO:0007669"/>
    <property type="project" value="InterPro"/>
</dbReference>
<keyword evidence="4 7" id="KW-1133">Transmembrane helix</keyword>
<reference evidence="9 10" key="1">
    <citation type="journal article" date="2022" name="Nat. Genet.">
        <title>Improved pea reference genome and pan-genome highlight genomic features and evolutionary characteristics.</title>
        <authorList>
            <person name="Yang T."/>
            <person name="Liu R."/>
            <person name="Luo Y."/>
            <person name="Hu S."/>
            <person name="Wang D."/>
            <person name="Wang C."/>
            <person name="Pandey M.K."/>
            <person name="Ge S."/>
            <person name="Xu Q."/>
            <person name="Li N."/>
            <person name="Li G."/>
            <person name="Huang Y."/>
            <person name="Saxena R.K."/>
            <person name="Ji Y."/>
            <person name="Li M."/>
            <person name="Yan X."/>
            <person name="He Y."/>
            <person name="Liu Y."/>
            <person name="Wang X."/>
            <person name="Xiang C."/>
            <person name="Varshney R.K."/>
            <person name="Ding H."/>
            <person name="Gao S."/>
            <person name="Zong X."/>
        </authorList>
    </citation>
    <scope>NUCLEOTIDE SEQUENCE [LARGE SCALE GENOMIC DNA]</scope>
    <source>
        <strain evidence="9 10">cv. Zhongwan 6</strain>
    </source>
</reference>
<evidence type="ECO:0000313" key="10">
    <source>
        <dbReference type="Proteomes" id="UP001058974"/>
    </source>
</evidence>
<dbReference type="PANTHER" id="PTHR10687">
    <property type="entry name" value="SECRETORY CARRIER-ASSOCIATED MEMBRANE PROTEIN SCAMP"/>
    <property type="match status" value="1"/>
</dbReference>
<evidence type="ECO:0000256" key="6">
    <source>
        <dbReference type="ARBA" id="ARBA00023329"/>
    </source>
</evidence>
<keyword evidence="7" id="KW-1003">Cell membrane</keyword>
<keyword evidence="10" id="KW-1185">Reference proteome</keyword>
<dbReference type="GO" id="GO:0055038">
    <property type="term" value="C:recycling endosome membrane"/>
    <property type="evidence" value="ECO:0007669"/>
    <property type="project" value="TreeGrafter"/>
</dbReference>
<comment type="subcellular location">
    <subcellularLocation>
        <location evidence="7">Cell membrane</location>
        <topology evidence="7">Multi-pass membrane protein</topology>
    </subcellularLocation>
    <subcellularLocation>
        <location evidence="7">Cytoplasmic vesicle</location>
        <location evidence="7">Secretory vesicle membrane</location>
        <topology evidence="7">Multi-pass membrane protein</topology>
    </subcellularLocation>
</comment>
<dbReference type="GO" id="GO:0005886">
    <property type="term" value="C:plasma membrane"/>
    <property type="evidence" value="ECO:0007669"/>
    <property type="project" value="UniProtKB-SubCell"/>
</dbReference>
<comment type="caution">
    <text evidence="9">The sequence shown here is derived from an EMBL/GenBank/DDBJ whole genome shotgun (WGS) entry which is preliminary data.</text>
</comment>
<dbReference type="EMBL" id="JAMSHJ010000001">
    <property type="protein sequence ID" value="KAI5448109.1"/>
    <property type="molecule type" value="Genomic_DNA"/>
</dbReference>
<keyword evidence="5 7" id="KW-0472">Membrane</keyword>
<dbReference type="Proteomes" id="UP001058974">
    <property type="component" value="Chromosome 1"/>
</dbReference>
<evidence type="ECO:0000256" key="3">
    <source>
        <dbReference type="ARBA" id="ARBA00022692"/>
    </source>
</evidence>
<evidence type="ECO:0000313" key="9">
    <source>
        <dbReference type="EMBL" id="KAI5448109.1"/>
    </source>
</evidence>
<gene>
    <name evidence="9" type="ORF">KIW84_015510</name>
</gene>